<dbReference type="Proteomes" id="UP000028542">
    <property type="component" value="Unassembled WGS sequence"/>
</dbReference>
<dbReference type="EMBL" id="JPMD01000028">
    <property type="protein sequence ID" value="KEZ85928.1"/>
    <property type="molecule type" value="Genomic_DNA"/>
</dbReference>
<dbReference type="AlphaFoldDB" id="A0A084JAE4"/>
<evidence type="ECO:0000313" key="2">
    <source>
        <dbReference type="Proteomes" id="UP000028542"/>
    </source>
</evidence>
<sequence length="79" mass="8607">MSNNKCIKVSGEDGRIVELEFIDVVNVGKNEYVIAGPKDSDEACAYKVVSRENGMVEYASIGAGKEFNQVLTAYNAKND</sequence>
<name>A0A084JAE4_9CLOT</name>
<proteinExistence type="predicted"/>
<reference evidence="1 2" key="1">
    <citation type="submission" date="2014-07" db="EMBL/GenBank/DDBJ databases">
        <title>Draft genome of Clostridium sulfidigenes 113A isolated from sediments associated with methane hydrate from Krishna Godavari basin.</title>
        <authorList>
            <person name="Honkalas V.S."/>
            <person name="Dabir A.P."/>
            <person name="Arora P."/>
            <person name="Dhakephalkar P.K."/>
        </authorList>
    </citation>
    <scope>NUCLEOTIDE SEQUENCE [LARGE SCALE GENOMIC DNA]</scope>
    <source>
        <strain evidence="1 2">113A</strain>
    </source>
</reference>
<keyword evidence="2" id="KW-1185">Reference proteome</keyword>
<dbReference type="eggNOG" id="ENOG50303RF">
    <property type="taxonomic scope" value="Bacteria"/>
</dbReference>
<protein>
    <recommendedName>
        <fullName evidence="3">DUF1292 domain-containing protein</fullName>
    </recommendedName>
</protein>
<accession>A0A084JAE4</accession>
<gene>
    <name evidence="1" type="ORF">IO99_12395</name>
</gene>
<dbReference type="InterPro" id="IPR009711">
    <property type="entry name" value="UPF0473"/>
</dbReference>
<dbReference type="STRING" id="318464.IO99_12395"/>
<organism evidence="1 2">
    <name type="scientific">Clostridium sulfidigenes</name>
    <dbReference type="NCBI Taxonomy" id="318464"/>
    <lineage>
        <taxon>Bacteria</taxon>
        <taxon>Bacillati</taxon>
        <taxon>Bacillota</taxon>
        <taxon>Clostridia</taxon>
        <taxon>Eubacteriales</taxon>
        <taxon>Clostridiaceae</taxon>
        <taxon>Clostridium</taxon>
    </lineage>
</organism>
<comment type="caution">
    <text evidence="1">The sequence shown here is derived from an EMBL/GenBank/DDBJ whole genome shotgun (WGS) entry which is preliminary data.</text>
</comment>
<evidence type="ECO:0008006" key="3">
    <source>
        <dbReference type="Google" id="ProtNLM"/>
    </source>
</evidence>
<evidence type="ECO:0000313" key="1">
    <source>
        <dbReference type="EMBL" id="KEZ85928.1"/>
    </source>
</evidence>
<dbReference type="Pfam" id="PF06949">
    <property type="entry name" value="DUF1292"/>
    <property type="match status" value="1"/>
</dbReference>
<dbReference type="RefSeq" id="WP_035133681.1">
    <property type="nucleotide sequence ID" value="NZ_JBQHQR010000006.1"/>
</dbReference>